<keyword evidence="1" id="KW-0732">Signal</keyword>
<evidence type="ECO:0000313" key="2">
    <source>
        <dbReference type="EMBL" id="KZE35149.1"/>
    </source>
</evidence>
<evidence type="ECO:0000256" key="1">
    <source>
        <dbReference type="SAM" id="SignalP"/>
    </source>
</evidence>
<comment type="caution">
    <text evidence="2">The sequence shown here is derived from an EMBL/GenBank/DDBJ whole genome shotgun (WGS) entry which is preliminary data.</text>
</comment>
<evidence type="ECO:0008006" key="4">
    <source>
        <dbReference type="Google" id="ProtNLM"/>
    </source>
</evidence>
<dbReference type="Proteomes" id="UP000076625">
    <property type="component" value="Unassembled WGS sequence"/>
</dbReference>
<dbReference type="STRING" id="1452487.AVW16_05090"/>
<reference evidence="3" key="1">
    <citation type="submission" date="2016-01" db="EMBL/GenBank/DDBJ databases">
        <title>Draft genome of Chromobacterium sp. F49.</title>
        <authorList>
            <person name="Hong K.W."/>
        </authorList>
    </citation>
    <scope>NUCLEOTIDE SEQUENCE [LARGE SCALE GENOMIC DNA]</scope>
    <source>
        <strain evidence="3">CN10</strain>
    </source>
</reference>
<gene>
    <name evidence="2" type="ORF">AVW16_05090</name>
</gene>
<dbReference type="AlphaFoldDB" id="A0A165G5D2"/>
<proteinExistence type="predicted"/>
<protein>
    <recommendedName>
        <fullName evidence="4">DUF2846 domain-containing protein</fullName>
    </recommendedName>
</protein>
<organism evidence="2 3">
    <name type="scientific">Crenobacter luteus</name>
    <dbReference type="NCBI Taxonomy" id="1452487"/>
    <lineage>
        <taxon>Bacteria</taxon>
        <taxon>Pseudomonadati</taxon>
        <taxon>Pseudomonadota</taxon>
        <taxon>Betaproteobacteria</taxon>
        <taxon>Neisseriales</taxon>
        <taxon>Neisseriaceae</taxon>
        <taxon>Crenobacter</taxon>
    </lineage>
</organism>
<feature type="chain" id="PRO_5007858066" description="DUF2846 domain-containing protein" evidence="1">
    <location>
        <begin position="21"/>
        <end position="194"/>
    </location>
</feature>
<evidence type="ECO:0000313" key="3">
    <source>
        <dbReference type="Proteomes" id="UP000076625"/>
    </source>
</evidence>
<dbReference type="EMBL" id="LQQU01000003">
    <property type="protein sequence ID" value="KZE35149.1"/>
    <property type="molecule type" value="Genomic_DNA"/>
</dbReference>
<dbReference type="OrthoDB" id="8586610at2"/>
<sequence>MWLRTTLLALPFLTGCASMASKLDGRLDPPAGQGYAVVSLTALAFEPDATRAQVTYRGANGVQGSVYTSLNTDTVFGPEGTSPVEGRLTLLTLPPGRYRFVEAFGSTVDDPDGGFPFGGSSARSVRLPIGRDFCVAAGETVYLGEIRVDISYRPELILKNSQARDFGHMARVWKVGADDLNRVRVSPLADGGGC</sequence>
<dbReference type="RefSeq" id="WP_066609604.1">
    <property type="nucleotide sequence ID" value="NZ_LQQU01000003.1"/>
</dbReference>
<dbReference type="PROSITE" id="PS51257">
    <property type="entry name" value="PROKAR_LIPOPROTEIN"/>
    <property type="match status" value="1"/>
</dbReference>
<name>A0A165G5D2_9NEIS</name>
<accession>A0A165G5D2</accession>
<keyword evidence="3" id="KW-1185">Reference proteome</keyword>
<feature type="signal peptide" evidence="1">
    <location>
        <begin position="1"/>
        <end position="20"/>
    </location>
</feature>